<dbReference type="EMBL" id="CP046171">
    <property type="protein sequence ID" value="QIS06807.1"/>
    <property type="molecule type" value="Genomic_DNA"/>
</dbReference>
<accession>A0A6G9Y159</accession>
<dbReference type="RefSeq" id="WP_167465820.1">
    <property type="nucleotide sequence ID" value="NZ_CP046171.1"/>
</dbReference>
<proteinExistence type="predicted"/>
<dbReference type="AlphaFoldDB" id="A0A6G9Y159"/>
<name>A0A6G9Y159_NOCBR</name>
<sequence length="181" mass="19815">MTSHGWAELGPIVRERRDDLGLTQADLQAQGVMGTTQLRTLENGRATGMASVYRRALERVLRWRDAAIDNFIEFGETPRPLLDEVTATAISENGFDVELNAPQPAEGRQVMGLAVLGQRLTEIAQDVADGAPADDLVDLARRVNVGITRLLADSLGVDEQAAHRIARDVRHLLDQAPSDRK</sequence>
<evidence type="ECO:0000313" key="1">
    <source>
        <dbReference type="EMBL" id="QIS06807.1"/>
    </source>
</evidence>
<evidence type="ECO:0000313" key="2">
    <source>
        <dbReference type="Proteomes" id="UP000501705"/>
    </source>
</evidence>
<evidence type="ECO:0008006" key="3">
    <source>
        <dbReference type="Google" id="ProtNLM"/>
    </source>
</evidence>
<reference evidence="1 2" key="1">
    <citation type="journal article" date="2019" name="ACS Chem. Biol.">
        <title>Identification and Mobilization of a Cryptic Antibiotic Biosynthesis Gene Locus from a Human-Pathogenic Nocardia Isolate.</title>
        <authorList>
            <person name="Herisse M."/>
            <person name="Ishida K."/>
            <person name="Porter J.L."/>
            <person name="Howden B."/>
            <person name="Hertweck C."/>
            <person name="Stinear T.P."/>
            <person name="Pidot S.J."/>
        </authorList>
    </citation>
    <scope>NUCLEOTIDE SEQUENCE [LARGE SCALE GENOMIC DNA]</scope>
    <source>
        <strain evidence="1 2">AUSMDU00024985</strain>
    </source>
</reference>
<organism evidence="1 2">
    <name type="scientific">Nocardia brasiliensis</name>
    <dbReference type="NCBI Taxonomy" id="37326"/>
    <lineage>
        <taxon>Bacteria</taxon>
        <taxon>Bacillati</taxon>
        <taxon>Actinomycetota</taxon>
        <taxon>Actinomycetes</taxon>
        <taxon>Mycobacteriales</taxon>
        <taxon>Nocardiaceae</taxon>
        <taxon>Nocardia</taxon>
    </lineage>
</organism>
<dbReference type="Proteomes" id="UP000501705">
    <property type="component" value="Chromosome"/>
</dbReference>
<protein>
    <recommendedName>
        <fullName evidence="3">HTH cro/C1-type domain-containing protein</fullName>
    </recommendedName>
</protein>
<gene>
    <name evidence="1" type="ORF">F5X71_34865</name>
</gene>